<evidence type="ECO:0000256" key="2">
    <source>
        <dbReference type="ARBA" id="ARBA00001947"/>
    </source>
</evidence>
<dbReference type="Gene3D" id="1.10.390.10">
    <property type="entry name" value="Neutral Protease Domain 2"/>
    <property type="match status" value="1"/>
</dbReference>
<evidence type="ECO:0000256" key="3">
    <source>
        <dbReference type="ARBA" id="ARBA00004496"/>
    </source>
</evidence>
<dbReference type="InterPro" id="IPR042097">
    <property type="entry name" value="Aminopeptidase_N-like_N_sf"/>
</dbReference>
<evidence type="ECO:0000313" key="16">
    <source>
        <dbReference type="Proteomes" id="UP000239539"/>
    </source>
</evidence>
<keyword evidence="15" id="KW-0031">Aminopeptidase</keyword>
<feature type="domain" description="Peptidase M1 leukotriene A4 hydrolase/aminopeptidase C-terminal" evidence="14">
    <location>
        <begin position="508"/>
        <end position="647"/>
    </location>
</feature>
<name>A0ABX5CPG1_9ALTE</name>
<dbReference type="Pfam" id="PF01433">
    <property type="entry name" value="Peptidase_M1"/>
    <property type="match status" value="1"/>
</dbReference>
<organism evidence="15 16">
    <name type="scientific">Alteromonas gracilis</name>
    <dbReference type="NCBI Taxonomy" id="1479524"/>
    <lineage>
        <taxon>Bacteria</taxon>
        <taxon>Pseudomonadati</taxon>
        <taxon>Pseudomonadota</taxon>
        <taxon>Gammaproteobacteria</taxon>
        <taxon>Alteromonadales</taxon>
        <taxon>Alteromonadaceae</taxon>
        <taxon>Alteromonas/Salinimonas group</taxon>
        <taxon>Alteromonas</taxon>
    </lineage>
</organism>
<dbReference type="InterPro" id="IPR038502">
    <property type="entry name" value="M1_LTA-4_hydro/amino_C_sf"/>
</dbReference>
<keyword evidence="11" id="KW-0862">Zinc</keyword>
<feature type="chain" id="PRO_5047309162" description="Aminopeptidase N" evidence="13">
    <location>
        <begin position="19"/>
        <end position="648"/>
    </location>
</feature>
<keyword evidence="7" id="KW-0963">Cytoplasm</keyword>
<comment type="catalytic activity">
    <reaction evidence="1">
        <text>Release of an N-terminal amino acid, Xaa-|-Yaa- from a peptide, amide or arylamide. Xaa is preferably Ala, but may be most amino acids including Pro (slow action). When a terminal hydrophobic residue is followed by a prolyl residue, the two may be released as an intact Xaa-Pro dipeptide.</text>
        <dbReference type="EC" id="3.4.11.2"/>
    </reaction>
</comment>
<dbReference type="InterPro" id="IPR027268">
    <property type="entry name" value="Peptidase_M4/M1_CTD_sf"/>
</dbReference>
<comment type="cofactor">
    <cofactor evidence="2">
        <name>Zn(2+)</name>
        <dbReference type="ChEBI" id="CHEBI:29105"/>
    </cofactor>
</comment>
<dbReference type="GO" id="GO:0004177">
    <property type="term" value="F:aminopeptidase activity"/>
    <property type="evidence" value="ECO:0007669"/>
    <property type="project" value="UniProtKB-KW"/>
</dbReference>
<dbReference type="InterPro" id="IPR034015">
    <property type="entry name" value="M1_LTA4H"/>
</dbReference>
<evidence type="ECO:0000256" key="11">
    <source>
        <dbReference type="ARBA" id="ARBA00022833"/>
    </source>
</evidence>
<keyword evidence="12" id="KW-0482">Metalloprotease</keyword>
<evidence type="ECO:0000256" key="9">
    <source>
        <dbReference type="ARBA" id="ARBA00022723"/>
    </source>
</evidence>
<dbReference type="Pfam" id="PF17900">
    <property type="entry name" value="Peptidase_M1_N"/>
    <property type="match status" value="1"/>
</dbReference>
<evidence type="ECO:0000256" key="4">
    <source>
        <dbReference type="ARBA" id="ARBA00010136"/>
    </source>
</evidence>
<evidence type="ECO:0000256" key="8">
    <source>
        <dbReference type="ARBA" id="ARBA00022670"/>
    </source>
</evidence>
<reference evidence="16" key="1">
    <citation type="journal article" date="2020" name="Int. J. Syst. Evol. Microbiol.">
        <title>Alteromonas alba sp. nov., a marine bacterium isolated from the seawater of the West Pacific Ocean.</title>
        <authorList>
            <person name="Sun C."/>
            <person name="Wu Y.-H."/>
            <person name="Xamxidin M."/>
            <person name="Cheng H."/>
            <person name="Xu X.-W."/>
        </authorList>
    </citation>
    <scope>NUCLEOTIDE SEQUENCE [LARGE SCALE GENOMIC DNA]</scope>
    <source>
        <strain evidence="16">9a2</strain>
    </source>
</reference>
<evidence type="ECO:0000256" key="10">
    <source>
        <dbReference type="ARBA" id="ARBA00022801"/>
    </source>
</evidence>
<dbReference type="InterPro" id="IPR016024">
    <property type="entry name" value="ARM-type_fold"/>
</dbReference>
<gene>
    <name evidence="15" type="ORF">C6Y39_07220</name>
</gene>
<evidence type="ECO:0000256" key="1">
    <source>
        <dbReference type="ARBA" id="ARBA00000098"/>
    </source>
</evidence>
<evidence type="ECO:0000259" key="14">
    <source>
        <dbReference type="SMART" id="SM01263"/>
    </source>
</evidence>
<keyword evidence="10" id="KW-0378">Hydrolase</keyword>
<keyword evidence="9" id="KW-0479">Metal-binding</keyword>
<dbReference type="EC" id="3.4.11.2" evidence="5"/>
<evidence type="ECO:0000256" key="7">
    <source>
        <dbReference type="ARBA" id="ARBA00022490"/>
    </source>
</evidence>
<dbReference type="SUPFAM" id="SSF48371">
    <property type="entry name" value="ARM repeat"/>
    <property type="match status" value="1"/>
</dbReference>
<evidence type="ECO:0000256" key="12">
    <source>
        <dbReference type="ARBA" id="ARBA00023049"/>
    </source>
</evidence>
<evidence type="ECO:0000256" key="6">
    <source>
        <dbReference type="ARBA" id="ARBA00015611"/>
    </source>
</evidence>
<dbReference type="SMART" id="SM01263">
    <property type="entry name" value="Leuk-A4-hydro_C"/>
    <property type="match status" value="1"/>
</dbReference>
<dbReference type="InterPro" id="IPR001930">
    <property type="entry name" value="Peptidase_M1"/>
</dbReference>
<dbReference type="PANTHER" id="PTHR45726:SF3">
    <property type="entry name" value="LEUKOTRIENE A-4 HYDROLASE"/>
    <property type="match status" value="1"/>
</dbReference>
<dbReference type="PANTHER" id="PTHR45726">
    <property type="entry name" value="LEUKOTRIENE A-4 HYDROLASE"/>
    <property type="match status" value="1"/>
</dbReference>
<dbReference type="Gene3D" id="1.25.40.320">
    <property type="entry name" value="Peptidase M1, leukotriene A4 hydrolase/aminopeptidase C-terminal domain"/>
    <property type="match status" value="1"/>
</dbReference>
<dbReference type="SUPFAM" id="SSF55486">
    <property type="entry name" value="Metalloproteases ('zincins'), catalytic domain"/>
    <property type="match status" value="1"/>
</dbReference>
<comment type="subcellular location">
    <subcellularLocation>
        <location evidence="3">Cytoplasm</location>
    </subcellularLocation>
</comment>
<accession>A0ABX5CPG1</accession>
<dbReference type="PRINTS" id="PR00756">
    <property type="entry name" value="ALADIPTASE"/>
</dbReference>
<dbReference type="Gene3D" id="3.30.2010.30">
    <property type="match status" value="1"/>
</dbReference>
<comment type="similarity">
    <text evidence="4">Belongs to the peptidase M1 family.</text>
</comment>
<feature type="signal peptide" evidence="13">
    <location>
        <begin position="1"/>
        <end position="18"/>
    </location>
</feature>
<dbReference type="InterPro" id="IPR045357">
    <property type="entry name" value="Aminopeptidase_N-like_N"/>
</dbReference>
<dbReference type="Proteomes" id="UP000239539">
    <property type="component" value="Unassembled WGS sequence"/>
</dbReference>
<evidence type="ECO:0000313" key="15">
    <source>
        <dbReference type="EMBL" id="PRO69298.1"/>
    </source>
</evidence>
<dbReference type="InterPro" id="IPR015211">
    <property type="entry name" value="Peptidase_M1_C"/>
</dbReference>
<keyword evidence="13" id="KW-0732">Signal</keyword>
<evidence type="ECO:0000256" key="13">
    <source>
        <dbReference type="SAM" id="SignalP"/>
    </source>
</evidence>
<evidence type="ECO:0000256" key="5">
    <source>
        <dbReference type="ARBA" id="ARBA00012564"/>
    </source>
</evidence>
<comment type="caution">
    <text evidence="15">The sequence shown here is derived from an EMBL/GenBank/DDBJ whole genome shotgun (WGS) entry which is preliminary data.</text>
</comment>
<dbReference type="PROSITE" id="PS51257">
    <property type="entry name" value="PROKAR_LIPOPROTEIN"/>
    <property type="match status" value="1"/>
</dbReference>
<dbReference type="CDD" id="cd09599">
    <property type="entry name" value="M1_LTA4H"/>
    <property type="match status" value="1"/>
</dbReference>
<dbReference type="Pfam" id="PF09127">
    <property type="entry name" value="Leuk-A4-hydro_C"/>
    <property type="match status" value="1"/>
</dbReference>
<keyword evidence="16" id="KW-1185">Reference proteome</keyword>
<dbReference type="SUPFAM" id="SSF63737">
    <property type="entry name" value="Leukotriene A4 hydrolase N-terminal domain"/>
    <property type="match status" value="1"/>
</dbReference>
<keyword evidence="8" id="KW-0645">Protease</keyword>
<dbReference type="InterPro" id="IPR014782">
    <property type="entry name" value="Peptidase_M1_dom"/>
</dbReference>
<proteinExistence type="inferred from homology"/>
<dbReference type="Gene3D" id="2.60.40.1730">
    <property type="entry name" value="tricorn interacting facor f3 domain"/>
    <property type="match status" value="1"/>
</dbReference>
<sequence length="648" mass="72182">MRKYGLLATFICAPVLFACSDNQSVDTAKADKDKAVKVEAGSNADAANAQVEKHADAAIASGVDYHSFANPNEVRVTHLSLDLTANFESKQLIGSVTLDIERVKPENDTLVLDTRGLDIQRVSVDGEDVPFDMGETDPDLGTPLSITLPSAANALTVTYSTSPDASGVQWLTPAQTAGKKHPFLFTQAQAVHARSFIPLQDSPQVRVTYDATIKTPEALLAVMSASNDPTTERDGEYEFTMPQPIPSYLIALAIGDLEFKAMGERTGVYAEPALLESAAKEFEDTEAMLEVTEATYGPYQWDRYDLLILPPSFPFGGMENPRLSFITPTVIAGDKSLVSLIAHELAHSWSGNTVTNATWRDLWLNEGFTTYLTYRIMEMIYGHDRFKKEAVLGYQDLENDVAALDDNDEILAIDLRGRNPDDVFSNIPYEKGALFLREIEQKIGRENFDAFLMQYFKDFAFKSITTDTFIAYLDDTLLKQYPNELDAERIHTWIFEPGIPEGAPHPESDAFSKIDETRSAWLSGGIKAADIETGQWTVHEWLYFLNNMPESLSEAQLVELDSAFSLTSTKNNEIAHSWLMIAVENNYQPAFERLYSYLVSIGRNKLVKPLYRELSKTPEGKAFAKRAFEEAKPGYHPLTVKANEGYVE</sequence>
<dbReference type="InterPro" id="IPR049980">
    <property type="entry name" value="LTA4H_cat"/>
</dbReference>
<dbReference type="RefSeq" id="WP_105930620.1">
    <property type="nucleotide sequence ID" value="NZ_PVNO01000024.1"/>
</dbReference>
<protein>
    <recommendedName>
        <fullName evidence="6">Aminopeptidase N</fullName>
        <ecNumber evidence="5">3.4.11.2</ecNumber>
    </recommendedName>
</protein>
<dbReference type="EMBL" id="PVNO01000024">
    <property type="protein sequence ID" value="PRO69298.1"/>
    <property type="molecule type" value="Genomic_DNA"/>
</dbReference>